<keyword evidence="3" id="KW-1185">Reference proteome</keyword>
<reference evidence="3" key="1">
    <citation type="journal article" date="2019" name="Int. J. Syst. Evol. Microbiol.">
        <title>The Global Catalogue of Microorganisms (GCM) 10K type strain sequencing project: providing services to taxonomists for standard genome sequencing and annotation.</title>
        <authorList>
            <consortium name="The Broad Institute Genomics Platform"/>
            <consortium name="The Broad Institute Genome Sequencing Center for Infectious Disease"/>
            <person name="Wu L."/>
            <person name="Ma J."/>
        </authorList>
    </citation>
    <scope>NUCLEOTIDE SEQUENCE [LARGE SCALE GENOMIC DNA]</scope>
    <source>
        <strain evidence="3">JCM 17440</strain>
    </source>
</reference>
<dbReference type="EMBL" id="BAABAS010000011">
    <property type="protein sequence ID" value="GAA4234769.1"/>
    <property type="molecule type" value="Genomic_DNA"/>
</dbReference>
<evidence type="ECO:0000313" key="3">
    <source>
        <dbReference type="Proteomes" id="UP001501710"/>
    </source>
</evidence>
<accession>A0ABP8C6W5</accession>
<protein>
    <recommendedName>
        <fullName evidence="1">DUF397 domain-containing protein</fullName>
    </recommendedName>
</protein>
<gene>
    <name evidence="2" type="ORF">GCM10022254_40430</name>
</gene>
<sequence length="64" mass="7194">MEQANWRKSRRSGANGENCVEVASLSRVIGVRDSKDPTGEQHVFSVDAMAALFEEIRRGRYDLP</sequence>
<feature type="domain" description="DUF397" evidence="1">
    <location>
        <begin position="4"/>
        <end position="57"/>
    </location>
</feature>
<comment type="caution">
    <text evidence="2">The sequence shown here is derived from an EMBL/GenBank/DDBJ whole genome shotgun (WGS) entry which is preliminary data.</text>
</comment>
<evidence type="ECO:0000259" key="1">
    <source>
        <dbReference type="Pfam" id="PF04149"/>
    </source>
</evidence>
<dbReference type="Pfam" id="PF04149">
    <property type="entry name" value="DUF397"/>
    <property type="match status" value="1"/>
</dbReference>
<dbReference type="InterPro" id="IPR007278">
    <property type="entry name" value="DUF397"/>
</dbReference>
<name>A0ABP8C6W5_9ACTN</name>
<organism evidence="2 3">
    <name type="scientific">Actinomadura meridiana</name>
    <dbReference type="NCBI Taxonomy" id="559626"/>
    <lineage>
        <taxon>Bacteria</taxon>
        <taxon>Bacillati</taxon>
        <taxon>Actinomycetota</taxon>
        <taxon>Actinomycetes</taxon>
        <taxon>Streptosporangiales</taxon>
        <taxon>Thermomonosporaceae</taxon>
        <taxon>Actinomadura</taxon>
    </lineage>
</organism>
<dbReference type="Proteomes" id="UP001501710">
    <property type="component" value="Unassembled WGS sequence"/>
</dbReference>
<evidence type="ECO:0000313" key="2">
    <source>
        <dbReference type="EMBL" id="GAA4234769.1"/>
    </source>
</evidence>
<dbReference type="RefSeq" id="WP_344898859.1">
    <property type="nucleotide sequence ID" value="NZ_BAABAS010000011.1"/>
</dbReference>
<proteinExistence type="predicted"/>